<evidence type="ECO:0000313" key="1">
    <source>
        <dbReference type="EMBL" id="EOX98029.1"/>
    </source>
</evidence>
<protein>
    <submittedName>
        <fullName evidence="1">Uncharacterized protein</fullName>
    </submittedName>
</protein>
<evidence type="ECO:0000313" key="2">
    <source>
        <dbReference type="Proteomes" id="UP000026915"/>
    </source>
</evidence>
<dbReference type="HOGENOM" id="CLU_2282570_0_0_1"/>
<sequence>MQPALVVFCERNASLVRSPVRPCAFHVKIKSCALFYSRGRELGNTTQSRPQIRSLPDSVSHEEDWECAILEVSFPVRKLFDRKGCGFVCFDVCLEIMLDTHA</sequence>
<dbReference type="AlphaFoldDB" id="A0A061DZ22"/>
<reference evidence="1 2" key="1">
    <citation type="journal article" date="2013" name="Genome Biol.">
        <title>The genome sequence of the most widely cultivated cacao type and its use to identify candidate genes regulating pod color.</title>
        <authorList>
            <person name="Motamayor J.C."/>
            <person name="Mockaitis K."/>
            <person name="Schmutz J."/>
            <person name="Haiminen N."/>
            <person name="Iii D.L."/>
            <person name="Cornejo O."/>
            <person name="Findley S.D."/>
            <person name="Zheng P."/>
            <person name="Utro F."/>
            <person name="Royaert S."/>
            <person name="Saski C."/>
            <person name="Jenkins J."/>
            <person name="Podicheti R."/>
            <person name="Zhao M."/>
            <person name="Scheffler B.E."/>
            <person name="Stack J.C."/>
            <person name="Feltus F.A."/>
            <person name="Mustiga G.M."/>
            <person name="Amores F."/>
            <person name="Phillips W."/>
            <person name="Marelli J.P."/>
            <person name="May G.D."/>
            <person name="Shapiro H."/>
            <person name="Ma J."/>
            <person name="Bustamante C.D."/>
            <person name="Schnell R.J."/>
            <person name="Main D."/>
            <person name="Gilbert D."/>
            <person name="Parida L."/>
            <person name="Kuhn D.N."/>
        </authorList>
    </citation>
    <scope>NUCLEOTIDE SEQUENCE [LARGE SCALE GENOMIC DNA]</scope>
    <source>
        <strain evidence="2">cv. Matina 1-6</strain>
    </source>
</reference>
<gene>
    <name evidence="1" type="ORF">TCM_006893</name>
</gene>
<keyword evidence="2" id="KW-1185">Reference proteome</keyword>
<dbReference type="InParanoid" id="A0A061DZ22"/>
<proteinExistence type="predicted"/>
<dbReference type="Gramene" id="EOX98029">
    <property type="protein sequence ID" value="EOX98029"/>
    <property type="gene ID" value="TCM_006893"/>
</dbReference>
<dbReference type="EMBL" id="CM001880">
    <property type="protein sequence ID" value="EOX98029.1"/>
    <property type="molecule type" value="Genomic_DNA"/>
</dbReference>
<dbReference type="Proteomes" id="UP000026915">
    <property type="component" value="Chromosome 2"/>
</dbReference>
<accession>A0A061DZ22</accession>
<organism evidence="1 2">
    <name type="scientific">Theobroma cacao</name>
    <name type="common">Cacao</name>
    <name type="synonym">Cocoa</name>
    <dbReference type="NCBI Taxonomy" id="3641"/>
    <lineage>
        <taxon>Eukaryota</taxon>
        <taxon>Viridiplantae</taxon>
        <taxon>Streptophyta</taxon>
        <taxon>Embryophyta</taxon>
        <taxon>Tracheophyta</taxon>
        <taxon>Spermatophyta</taxon>
        <taxon>Magnoliopsida</taxon>
        <taxon>eudicotyledons</taxon>
        <taxon>Gunneridae</taxon>
        <taxon>Pentapetalae</taxon>
        <taxon>rosids</taxon>
        <taxon>malvids</taxon>
        <taxon>Malvales</taxon>
        <taxon>Malvaceae</taxon>
        <taxon>Byttnerioideae</taxon>
        <taxon>Theobroma</taxon>
    </lineage>
</organism>
<name>A0A061DZ22_THECC</name>